<feature type="signal peptide" evidence="2">
    <location>
        <begin position="1"/>
        <end position="20"/>
    </location>
</feature>
<dbReference type="InterPro" id="IPR023158">
    <property type="entry name" value="YerB-like_sf"/>
</dbReference>
<evidence type="ECO:0000259" key="4">
    <source>
        <dbReference type="Pfam" id="PF17479"/>
    </source>
</evidence>
<proteinExistence type="predicted"/>
<dbReference type="PROSITE" id="PS51257">
    <property type="entry name" value="PROKAR_LIPOPROTEIN"/>
    <property type="match status" value="1"/>
</dbReference>
<keyword evidence="2" id="KW-0732">Signal</keyword>
<feature type="domain" description="DUF3048" evidence="3">
    <location>
        <begin position="72"/>
        <end position="213"/>
    </location>
</feature>
<feature type="chain" id="PRO_5042048212" evidence="2">
    <location>
        <begin position="21"/>
        <end position="374"/>
    </location>
</feature>
<evidence type="ECO:0000256" key="2">
    <source>
        <dbReference type="SAM" id="SignalP"/>
    </source>
</evidence>
<dbReference type="Proteomes" id="UP001198220">
    <property type="component" value="Unassembled WGS sequence"/>
</dbReference>
<evidence type="ECO:0000313" key="5">
    <source>
        <dbReference type="EMBL" id="MCC2126357.1"/>
    </source>
</evidence>
<feature type="domain" description="DUF3048" evidence="4">
    <location>
        <begin position="248"/>
        <end position="360"/>
    </location>
</feature>
<keyword evidence="6" id="KW-1185">Reference proteome</keyword>
<dbReference type="Pfam" id="PF11258">
    <property type="entry name" value="DUF3048"/>
    <property type="match status" value="1"/>
</dbReference>
<dbReference type="RefSeq" id="WP_118770768.1">
    <property type="nucleotide sequence ID" value="NZ_JAJEPS010000008.1"/>
</dbReference>
<feature type="region of interest" description="Disordered" evidence="1">
    <location>
        <begin position="25"/>
        <end position="69"/>
    </location>
</feature>
<dbReference type="InterPro" id="IPR021416">
    <property type="entry name" value="DUF3048_N"/>
</dbReference>
<dbReference type="Gene3D" id="3.50.90.10">
    <property type="entry name" value="YerB-like"/>
    <property type="match status" value="1"/>
</dbReference>
<dbReference type="Pfam" id="PF17479">
    <property type="entry name" value="DUF3048_C"/>
    <property type="match status" value="1"/>
</dbReference>
<evidence type="ECO:0000313" key="6">
    <source>
        <dbReference type="Proteomes" id="UP001198220"/>
    </source>
</evidence>
<evidence type="ECO:0000256" key="1">
    <source>
        <dbReference type="SAM" id="MobiDB-lite"/>
    </source>
</evidence>
<gene>
    <name evidence="5" type="ORF">LKD36_09200</name>
</gene>
<reference evidence="5 6" key="1">
    <citation type="submission" date="2021-10" db="EMBL/GenBank/DDBJ databases">
        <title>Anaerobic single-cell dispensing facilitates the cultivation of human gut bacteria.</title>
        <authorList>
            <person name="Afrizal A."/>
        </authorList>
    </citation>
    <scope>NUCLEOTIDE SEQUENCE [LARGE SCALE GENOMIC DNA]</scope>
    <source>
        <strain evidence="5 6">CLA-AA-H276</strain>
    </source>
</reference>
<dbReference type="AlphaFoldDB" id="A0AAE3A8H3"/>
<sequence>MKKKTLLLFLSAALACTMLTGCGGSSDDAAAPTVTDVSEGENTEEADEPTDAAEEEASAEEETREGMYRSELTNEWIDESLQNQRPVAIMVDNEKTALPHYGLNDADIVYEMMNSTANGEITRFMALFKDWGSIKQVGSIRSVRPTNFMIAPEYNAVVIHDGGPFYIDAYLKNPWVEHLSGGFARIKNGKPREFTEYVTTGEVEKRMKAAGYSTEYNDYAQGNHWLFASESNPVDLSEAADSKDCTLVDLPFDHNGSQLDYDAASNTYLYSEYGAKHVDPLDDNKQMAFTNVILQCAPVTQYDANGYMQFNILNSTGEGYYITGGKAIPVTWSKGHDMSPTKFYKEDGTEITLNTGKTYIALVRDSRWSELVLK</sequence>
<comment type="caution">
    <text evidence="5">The sequence shown here is derived from an EMBL/GenBank/DDBJ whole genome shotgun (WGS) entry which is preliminary data.</text>
</comment>
<dbReference type="EMBL" id="JAJEPS010000008">
    <property type="protein sequence ID" value="MCC2126357.1"/>
    <property type="molecule type" value="Genomic_DNA"/>
</dbReference>
<protein>
    <submittedName>
        <fullName evidence="5">DUF3048 domain-containing protein</fullName>
    </submittedName>
</protein>
<accession>A0AAE3A8H3</accession>
<evidence type="ECO:0000259" key="3">
    <source>
        <dbReference type="Pfam" id="PF11258"/>
    </source>
</evidence>
<feature type="compositionally biased region" description="Acidic residues" evidence="1">
    <location>
        <begin position="38"/>
        <end position="63"/>
    </location>
</feature>
<name>A0AAE3A8H3_9FIRM</name>
<organism evidence="5 6">
    <name type="scientific">Hominiventricola filiformis</name>
    <dbReference type="NCBI Taxonomy" id="2885352"/>
    <lineage>
        <taxon>Bacteria</taxon>
        <taxon>Bacillati</taxon>
        <taxon>Bacillota</taxon>
        <taxon>Clostridia</taxon>
        <taxon>Lachnospirales</taxon>
        <taxon>Lachnospiraceae</taxon>
        <taxon>Hominiventricola</taxon>
    </lineage>
</organism>
<dbReference type="InterPro" id="IPR035328">
    <property type="entry name" value="DUF3048_C"/>
</dbReference>
<dbReference type="SUPFAM" id="SSF159774">
    <property type="entry name" value="YerB-like"/>
    <property type="match status" value="1"/>
</dbReference>